<comment type="caution">
    <text evidence="1">The sequence shown here is derived from an EMBL/GenBank/DDBJ whole genome shotgun (WGS) entry which is preliminary data.</text>
</comment>
<gene>
    <name evidence="1" type="ORF">DERP_005776</name>
</gene>
<dbReference type="Proteomes" id="UP000887458">
    <property type="component" value="Unassembled WGS sequence"/>
</dbReference>
<reference evidence="1 2" key="1">
    <citation type="journal article" date="2018" name="J. Allergy Clin. Immunol.">
        <title>High-quality assembly of Dermatophagoides pteronyssinus genome and transcriptome reveals a wide range of novel allergens.</title>
        <authorList>
            <person name="Liu X.Y."/>
            <person name="Yang K.Y."/>
            <person name="Wang M.Q."/>
            <person name="Kwok J.S."/>
            <person name="Zeng X."/>
            <person name="Yang Z."/>
            <person name="Xiao X.J."/>
            <person name="Lau C.P."/>
            <person name="Li Y."/>
            <person name="Huang Z.M."/>
            <person name="Ba J.G."/>
            <person name="Yim A.K."/>
            <person name="Ouyang C.Y."/>
            <person name="Ngai S.M."/>
            <person name="Chan T.F."/>
            <person name="Leung E.L."/>
            <person name="Liu L."/>
            <person name="Liu Z.G."/>
            <person name="Tsui S.K."/>
        </authorList>
    </citation>
    <scope>NUCLEOTIDE SEQUENCE [LARGE SCALE GENOMIC DNA]</scope>
    <source>
        <strain evidence="1">Derp</strain>
    </source>
</reference>
<sequence>MSVKFNGGEQKDNLVTVAINWFDCQKKNTDHKCMQMKNSSVPSQKTFNVDEIDIDPDIVLTNRLTFDIK</sequence>
<dbReference type="EMBL" id="NJHN03000060">
    <property type="protein sequence ID" value="KAH9419269.1"/>
    <property type="molecule type" value="Genomic_DNA"/>
</dbReference>
<proteinExistence type="predicted"/>
<protein>
    <submittedName>
        <fullName evidence="1">Uncharacterized protein</fullName>
    </submittedName>
</protein>
<organism evidence="1 2">
    <name type="scientific">Dermatophagoides pteronyssinus</name>
    <name type="common">European house dust mite</name>
    <dbReference type="NCBI Taxonomy" id="6956"/>
    <lineage>
        <taxon>Eukaryota</taxon>
        <taxon>Metazoa</taxon>
        <taxon>Ecdysozoa</taxon>
        <taxon>Arthropoda</taxon>
        <taxon>Chelicerata</taxon>
        <taxon>Arachnida</taxon>
        <taxon>Acari</taxon>
        <taxon>Acariformes</taxon>
        <taxon>Sarcoptiformes</taxon>
        <taxon>Astigmata</taxon>
        <taxon>Psoroptidia</taxon>
        <taxon>Analgoidea</taxon>
        <taxon>Pyroglyphidae</taxon>
        <taxon>Dermatophagoidinae</taxon>
        <taxon>Dermatophagoides</taxon>
    </lineage>
</organism>
<reference evidence="1 2" key="2">
    <citation type="journal article" date="2022" name="Mol. Biol. Evol.">
        <title>Comparative Genomics Reveals Insights into the Divergent Evolution of Astigmatic Mites and Household Pest Adaptations.</title>
        <authorList>
            <person name="Xiong Q."/>
            <person name="Wan A.T."/>
            <person name="Liu X."/>
            <person name="Fung C.S."/>
            <person name="Xiao X."/>
            <person name="Malainual N."/>
            <person name="Hou J."/>
            <person name="Wang L."/>
            <person name="Wang M."/>
            <person name="Yang K.Y."/>
            <person name="Cui Y."/>
            <person name="Leung E.L."/>
            <person name="Nong W."/>
            <person name="Shin S.K."/>
            <person name="Au S.W."/>
            <person name="Jeong K.Y."/>
            <person name="Chew F.T."/>
            <person name="Hui J.H."/>
            <person name="Leung T.F."/>
            <person name="Tungtrongchitr A."/>
            <person name="Zhong N."/>
            <person name="Liu Z."/>
            <person name="Tsui S.K."/>
        </authorList>
    </citation>
    <scope>NUCLEOTIDE SEQUENCE [LARGE SCALE GENOMIC DNA]</scope>
    <source>
        <strain evidence="1">Derp</strain>
    </source>
</reference>
<evidence type="ECO:0000313" key="2">
    <source>
        <dbReference type="Proteomes" id="UP000887458"/>
    </source>
</evidence>
<evidence type="ECO:0000313" key="1">
    <source>
        <dbReference type="EMBL" id="KAH9419269.1"/>
    </source>
</evidence>
<name>A0ABQ8J9N6_DERPT</name>
<accession>A0ABQ8J9N6</accession>
<keyword evidence="2" id="KW-1185">Reference proteome</keyword>